<proteinExistence type="predicted"/>
<dbReference type="EMBL" id="CYXP01000011">
    <property type="protein sequence ID" value="CUN31899.1"/>
    <property type="molecule type" value="Genomic_DNA"/>
</dbReference>
<evidence type="ECO:0000313" key="3">
    <source>
        <dbReference type="Proteomes" id="UP000095591"/>
    </source>
</evidence>
<feature type="transmembrane region" description="Helical" evidence="1">
    <location>
        <begin position="51"/>
        <end position="72"/>
    </location>
</feature>
<keyword evidence="1" id="KW-0812">Transmembrane</keyword>
<reference evidence="2 3" key="1">
    <citation type="submission" date="2015-09" db="EMBL/GenBank/DDBJ databases">
        <authorList>
            <consortium name="Pathogen Informatics"/>
        </authorList>
    </citation>
    <scope>NUCLEOTIDE SEQUENCE [LARGE SCALE GENOMIC DNA]</scope>
    <source>
        <strain evidence="2 3">2789STDY5608872</strain>
    </source>
</reference>
<dbReference type="AlphaFoldDB" id="A0A173VWH3"/>
<evidence type="ECO:0000313" key="2">
    <source>
        <dbReference type="EMBL" id="CUN31899.1"/>
    </source>
</evidence>
<organism evidence="2 3">
    <name type="scientific">Parabacteroides distasonis</name>
    <dbReference type="NCBI Taxonomy" id="823"/>
    <lineage>
        <taxon>Bacteria</taxon>
        <taxon>Pseudomonadati</taxon>
        <taxon>Bacteroidota</taxon>
        <taxon>Bacteroidia</taxon>
        <taxon>Bacteroidales</taxon>
        <taxon>Tannerellaceae</taxon>
        <taxon>Parabacteroides</taxon>
    </lineage>
</organism>
<evidence type="ECO:0000256" key="1">
    <source>
        <dbReference type="SAM" id="Phobius"/>
    </source>
</evidence>
<dbReference type="Proteomes" id="UP000095591">
    <property type="component" value="Unassembled WGS sequence"/>
</dbReference>
<keyword evidence="1" id="KW-1133">Transmembrane helix</keyword>
<keyword evidence="1" id="KW-0472">Membrane</keyword>
<name>A0A173VWH3_PARDI</name>
<gene>
    <name evidence="2" type="ORF">ERS852429_03847</name>
</gene>
<sequence length="87" mass="10313">MIEEYVCVFTFVFVRLFFGEPCYILSERVKPVFSRCLIARFVRGCNYYPRIGIGLLILIVLFVFLWFLFIFAAEKNASQYKQDFEAS</sequence>
<protein>
    <submittedName>
        <fullName evidence="2">Uncharacterized protein</fullName>
    </submittedName>
</protein>
<accession>A0A173VWH3</accession>